<dbReference type="EMBL" id="JACCBJ010000001">
    <property type="protein sequence ID" value="NYD75251.1"/>
    <property type="molecule type" value="Genomic_DNA"/>
</dbReference>
<proteinExistence type="predicted"/>
<organism evidence="1 2">
    <name type="scientific">Leifsonia soli</name>
    <dbReference type="NCBI Taxonomy" id="582665"/>
    <lineage>
        <taxon>Bacteria</taxon>
        <taxon>Bacillati</taxon>
        <taxon>Actinomycetota</taxon>
        <taxon>Actinomycetes</taxon>
        <taxon>Micrococcales</taxon>
        <taxon>Microbacteriaceae</taxon>
        <taxon>Leifsonia</taxon>
    </lineage>
</organism>
<reference evidence="1 2" key="1">
    <citation type="submission" date="2020-07" db="EMBL/GenBank/DDBJ databases">
        <title>Sequencing the genomes of 1000 actinobacteria strains.</title>
        <authorList>
            <person name="Klenk H.-P."/>
        </authorList>
    </citation>
    <scope>NUCLEOTIDE SEQUENCE [LARGE SCALE GENOMIC DNA]</scope>
    <source>
        <strain evidence="1 2">DSM 23871</strain>
    </source>
</reference>
<accession>A0A852T2Y3</accession>
<name>A0A852T2Y3_9MICO</name>
<dbReference type="Proteomes" id="UP000589620">
    <property type="component" value="Unassembled WGS sequence"/>
</dbReference>
<comment type="caution">
    <text evidence="1">The sequence shown here is derived from an EMBL/GenBank/DDBJ whole genome shotgun (WGS) entry which is preliminary data.</text>
</comment>
<sequence>MNTTTSKTIPVVRIKIAAEQGVRRTSDTRELIGYRDGLDATELWNRGREAWKMRAEKVLACELLLISHAGVIRMVGTVEGIRKHDGGRLGVEGTPIPNHPLIGQPDPLNNTSQNPVAYGTVVISE</sequence>
<evidence type="ECO:0000313" key="1">
    <source>
        <dbReference type="EMBL" id="NYD75251.1"/>
    </source>
</evidence>
<gene>
    <name evidence="1" type="ORF">BJ963_002770</name>
</gene>
<protein>
    <submittedName>
        <fullName evidence="1">Uncharacterized protein</fullName>
    </submittedName>
</protein>
<evidence type="ECO:0000313" key="2">
    <source>
        <dbReference type="Proteomes" id="UP000589620"/>
    </source>
</evidence>
<dbReference type="AlphaFoldDB" id="A0A852T2Y3"/>
<dbReference type="RefSeq" id="WP_179457245.1">
    <property type="nucleotide sequence ID" value="NZ_BAAAPX010000001.1"/>
</dbReference>
<keyword evidence="2" id="KW-1185">Reference proteome</keyword>